<gene>
    <name evidence="1" type="ORF">K737_300397</name>
</gene>
<dbReference type="RefSeq" id="WP_023491867.1">
    <property type="nucleotide sequence ID" value="NZ_ARPM03000103.1"/>
</dbReference>
<evidence type="ECO:0000313" key="2">
    <source>
        <dbReference type="Proteomes" id="UP000026922"/>
    </source>
</evidence>
<protein>
    <submittedName>
        <fullName evidence="1">Uncharacterized protein</fullName>
    </submittedName>
</protein>
<dbReference type="AlphaFoldDB" id="A0A061JI51"/>
<sequence length="47" mass="5141">MIDSKEVWESAYEVECNGHATLAKSGSLYGISKAEVARLTNLTKILI</sequence>
<dbReference type="EMBL" id="ARPM03000103">
    <property type="protein sequence ID" value="ETZ05168.1"/>
    <property type="molecule type" value="Genomic_DNA"/>
</dbReference>
<dbReference type="Proteomes" id="UP000026922">
    <property type="component" value="Unassembled WGS sequence"/>
</dbReference>
<proteinExistence type="predicted"/>
<keyword evidence="2" id="KW-1185">Reference proteome</keyword>
<reference evidence="1 2" key="1">
    <citation type="journal article" date="2013" name="Genome Announc.">
        <title>Draft Genome Sequence of Holospora undulata Strain HU1, a Micronucleus-Specific Symbiont of the Ciliate Paramecium caudatum.</title>
        <authorList>
            <person name="Dohra H."/>
            <person name="Suzuki H."/>
            <person name="Suzuki T."/>
            <person name="Tanaka K."/>
            <person name="Fujishima M."/>
        </authorList>
    </citation>
    <scope>NUCLEOTIDE SEQUENCE [LARGE SCALE GENOMIC DNA]</scope>
    <source>
        <strain evidence="1 2">HU1</strain>
    </source>
</reference>
<organism evidence="1 2">
    <name type="scientific">Holospora undulata HU1</name>
    <dbReference type="NCBI Taxonomy" id="1321371"/>
    <lineage>
        <taxon>Bacteria</taxon>
        <taxon>Pseudomonadati</taxon>
        <taxon>Pseudomonadota</taxon>
        <taxon>Alphaproteobacteria</taxon>
        <taxon>Holosporales</taxon>
        <taxon>Holosporaceae</taxon>
        <taxon>Holospora</taxon>
    </lineage>
</organism>
<accession>A0A061JI51</accession>
<evidence type="ECO:0000313" key="1">
    <source>
        <dbReference type="EMBL" id="ETZ05168.1"/>
    </source>
</evidence>
<comment type="caution">
    <text evidence="1">The sequence shown here is derived from an EMBL/GenBank/DDBJ whole genome shotgun (WGS) entry which is preliminary data.</text>
</comment>
<name>A0A061JI51_9PROT</name>